<dbReference type="GO" id="GO:0050909">
    <property type="term" value="P:sensory perception of taste"/>
    <property type="evidence" value="ECO:0007669"/>
    <property type="project" value="InterPro"/>
</dbReference>
<comment type="caution">
    <text evidence="9">The sequence shown here is derived from an EMBL/GenBank/DDBJ whole genome shotgun (WGS) entry which is preliminary data.</text>
</comment>
<evidence type="ECO:0000313" key="9">
    <source>
        <dbReference type="EMBL" id="KAJ3647710.1"/>
    </source>
</evidence>
<comment type="function">
    <text evidence="8">Gustatory receptor which mediates acceptance or avoidance behavior, depending on its substrates.</text>
</comment>
<evidence type="ECO:0000256" key="2">
    <source>
        <dbReference type="ARBA" id="ARBA00022475"/>
    </source>
</evidence>
<dbReference type="GO" id="GO:0005886">
    <property type="term" value="C:plasma membrane"/>
    <property type="evidence" value="ECO:0007669"/>
    <property type="project" value="UniProtKB-SubCell"/>
</dbReference>
<dbReference type="PANTHER" id="PTHR21143:SF104">
    <property type="entry name" value="GUSTATORY RECEPTOR 8A-RELATED"/>
    <property type="match status" value="1"/>
</dbReference>
<keyword evidence="5 8" id="KW-0472">Membrane</keyword>
<dbReference type="Pfam" id="PF08395">
    <property type="entry name" value="7tm_7"/>
    <property type="match status" value="1"/>
</dbReference>
<evidence type="ECO:0000256" key="8">
    <source>
        <dbReference type="RuleBase" id="RU363108"/>
    </source>
</evidence>
<feature type="transmembrane region" description="Helical" evidence="8">
    <location>
        <begin position="41"/>
        <end position="59"/>
    </location>
</feature>
<feature type="transmembrane region" description="Helical" evidence="8">
    <location>
        <begin position="273"/>
        <end position="297"/>
    </location>
</feature>
<keyword evidence="10" id="KW-1185">Reference proteome</keyword>
<feature type="transmembrane region" description="Helical" evidence="8">
    <location>
        <begin position="168"/>
        <end position="190"/>
    </location>
</feature>
<dbReference type="EMBL" id="JALNTZ010000006">
    <property type="protein sequence ID" value="KAJ3647710.1"/>
    <property type="molecule type" value="Genomic_DNA"/>
</dbReference>
<dbReference type="AlphaFoldDB" id="A0AA38I0R9"/>
<evidence type="ECO:0000256" key="7">
    <source>
        <dbReference type="ARBA" id="ARBA00023224"/>
    </source>
</evidence>
<comment type="subcellular location">
    <subcellularLocation>
        <location evidence="1 8">Cell membrane</location>
        <topology evidence="1 8">Multi-pass membrane protein</topology>
    </subcellularLocation>
</comment>
<proteinExistence type="inferred from homology"/>
<organism evidence="9 10">
    <name type="scientific">Zophobas morio</name>
    <dbReference type="NCBI Taxonomy" id="2755281"/>
    <lineage>
        <taxon>Eukaryota</taxon>
        <taxon>Metazoa</taxon>
        <taxon>Ecdysozoa</taxon>
        <taxon>Arthropoda</taxon>
        <taxon>Hexapoda</taxon>
        <taxon>Insecta</taxon>
        <taxon>Pterygota</taxon>
        <taxon>Neoptera</taxon>
        <taxon>Endopterygota</taxon>
        <taxon>Coleoptera</taxon>
        <taxon>Polyphaga</taxon>
        <taxon>Cucujiformia</taxon>
        <taxon>Tenebrionidae</taxon>
        <taxon>Zophobas</taxon>
    </lineage>
</organism>
<keyword evidence="6 8" id="KW-0675">Receptor</keyword>
<keyword evidence="2 8" id="KW-1003">Cell membrane</keyword>
<keyword evidence="4 8" id="KW-1133">Transmembrane helix</keyword>
<dbReference type="InterPro" id="IPR013604">
    <property type="entry name" value="7TM_chemorcpt"/>
</dbReference>
<dbReference type="GO" id="GO:0030425">
    <property type="term" value="C:dendrite"/>
    <property type="evidence" value="ECO:0007669"/>
    <property type="project" value="TreeGrafter"/>
</dbReference>
<feature type="transmembrane region" description="Helical" evidence="8">
    <location>
        <begin position="80"/>
        <end position="98"/>
    </location>
</feature>
<comment type="similarity">
    <text evidence="8">Belongs to the insect chemoreceptor superfamily. Gustatory receptor (GR) family.</text>
</comment>
<dbReference type="GO" id="GO:0030424">
    <property type="term" value="C:axon"/>
    <property type="evidence" value="ECO:0007669"/>
    <property type="project" value="TreeGrafter"/>
</dbReference>
<dbReference type="GO" id="GO:0007635">
    <property type="term" value="P:chemosensory behavior"/>
    <property type="evidence" value="ECO:0007669"/>
    <property type="project" value="TreeGrafter"/>
</dbReference>
<keyword evidence="7 8" id="KW-0807">Transducer</keyword>
<evidence type="ECO:0000256" key="6">
    <source>
        <dbReference type="ARBA" id="ARBA00023170"/>
    </source>
</evidence>
<evidence type="ECO:0000313" key="10">
    <source>
        <dbReference type="Proteomes" id="UP001168821"/>
    </source>
</evidence>
<feature type="transmembrane region" description="Helical" evidence="8">
    <location>
        <begin position="135"/>
        <end position="156"/>
    </location>
</feature>
<dbReference type="Proteomes" id="UP001168821">
    <property type="component" value="Unassembled WGS sequence"/>
</dbReference>
<evidence type="ECO:0000256" key="4">
    <source>
        <dbReference type="ARBA" id="ARBA00022989"/>
    </source>
</evidence>
<evidence type="ECO:0000256" key="1">
    <source>
        <dbReference type="ARBA" id="ARBA00004651"/>
    </source>
</evidence>
<dbReference type="GO" id="GO:0007165">
    <property type="term" value="P:signal transduction"/>
    <property type="evidence" value="ECO:0007669"/>
    <property type="project" value="UniProtKB-KW"/>
</dbReference>
<sequence length="382" mass="44735">MALGLSVKDINFLRPFTWYLNFFLVAPWYDFHKNSIYKPSLAKLYGILLIFLKISWMLYCMSQQTLLRNISLNVLHVQSFIFTFAAVNSTFLLVFTIIKSSFGDTTNWKTLITKLKFVDLKLQNTGRTDRTIKNFYYRVILQHFLFVGAVTAHVLFWTQVFSIEIVKICLVSLIDYYFQFLVMILINAYIESFNSRYKDLNTKLMVTYKTDKLVKKLNDLAQEYRVLGETVTVFSELFGYQIIMITIDRALQCIQCFLMFHIASKTFAEEDCFYAYLSITLRTLFLGYFFLTMIVSIQETIQQAKRFVDLCFQLQEQCHQDHKHVKALSKLLKHAKNFQPEFTAHGFFNLNKHVVFGIIGNVATYVIITLQLSESEQRFPGA</sequence>
<dbReference type="GO" id="GO:0008049">
    <property type="term" value="P:male courtship behavior"/>
    <property type="evidence" value="ECO:0007669"/>
    <property type="project" value="TreeGrafter"/>
</dbReference>
<protein>
    <recommendedName>
        <fullName evidence="8">Gustatory receptor</fullName>
    </recommendedName>
</protein>
<dbReference type="GO" id="GO:0043025">
    <property type="term" value="C:neuronal cell body"/>
    <property type="evidence" value="ECO:0007669"/>
    <property type="project" value="TreeGrafter"/>
</dbReference>
<evidence type="ECO:0000256" key="3">
    <source>
        <dbReference type="ARBA" id="ARBA00022692"/>
    </source>
</evidence>
<dbReference type="PANTHER" id="PTHR21143">
    <property type="entry name" value="INVERTEBRATE GUSTATORY RECEPTOR"/>
    <property type="match status" value="1"/>
</dbReference>
<gene>
    <name evidence="9" type="ORF">Zmor_019573</name>
</gene>
<keyword evidence="3 8" id="KW-0812">Transmembrane</keyword>
<accession>A0AA38I0R9</accession>
<evidence type="ECO:0000256" key="5">
    <source>
        <dbReference type="ARBA" id="ARBA00023136"/>
    </source>
</evidence>
<feature type="transmembrane region" description="Helical" evidence="8">
    <location>
        <begin position="12"/>
        <end position="29"/>
    </location>
</feature>
<name>A0AA38I0R9_9CUCU</name>
<comment type="caution">
    <text evidence="8">Lacks conserved residue(s) required for the propagation of feature annotation.</text>
</comment>
<reference evidence="9" key="1">
    <citation type="journal article" date="2023" name="G3 (Bethesda)">
        <title>Whole genome assemblies of Zophobas morio and Tenebrio molitor.</title>
        <authorList>
            <person name="Kaur S."/>
            <person name="Stinson S.A."/>
            <person name="diCenzo G.C."/>
        </authorList>
    </citation>
    <scope>NUCLEOTIDE SEQUENCE</scope>
    <source>
        <strain evidence="9">QUZm001</strain>
    </source>
</reference>